<keyword evidence="1" id="KW-1185">Reference proteome</keyword>
<name>A0A914RJK5_PAREQ</name>
<dbReference type="Proteomes" id="UP000887564">
    <property type="component" value="Unplaced"/>
</dbReference>
<protein>
    <submittedName>
        <fullName evidence="2">Uncharacterized protein</fullName>
    </submittedName>
</protein>
<reference evidence="2" key="1">
    <citation type="submission" date="2022-11" db="UniProtKB">
        <authorList>
            <consortium name="WormBaseParasite"/>
        </authorList>
    </citation>
    <scope>IDENTIFICATION</scope>
</reference>
<evidence type="ECO:0000313" key="1">
    <source>
        <dbReference type="Proteomes" id="UP000887564"/>
    </source>
</evidence>
<sequence>MQKKIDHLRSLDLHHIFRIEYVHSTSAFLHEFQGAYDVWMRRSRF</sequence>
<accession>A0A914RJK5</accession>
<evidence type="ECO:0000313" key="2">
    <source>
        <dbReference type="WBParaSite" id="PEQ_0000202201-mRNA-1"/>
    </source>
</evidence>
<proteinExistence type="predicted"/>
<organism evidence="1 2">
    <name type="scientific">Parascaris equorum</name>
    <name type="common">Equine roundworm</name>
    <dbReference type="NCBI Taxonomy" id="6256"/>
    <lineage>
        <taxon>Eukaryota</taxon>
        <taxon>Metazoa</taxon>
        <taxon>Ecdysozoa</taxon>
        <taxon>Nematoda</taxon>
        <taxon>Chromadorea</taxon>
        <taxon>Rhabditida</taxon>
        <taxon>Spirurina</taxon>
        <taxon>Ascaridomorpha</taxon>
        <taxon>Ascaridoidea</taxon>
        <taxon>Ascarididae</taxon>
        <taxon>Parascaris</taxon>
    </lineage>
</organism>
<dbReference type="AlphaFoldDB" id="A0A914RJK5"/>
<dbReference type="WBParaSite" id="PEQ_0000202201-mRNA-1">
    <property type="protein sequence ID" value="PEQ_0000202201-mRNA-1"/>
    <property type="gene ID" value="PEQ_0000202201"/>
</dbReference>